<sequence>MKLQLIIIFCLPLKILAGSFFFFNNPTFFRQSSLFILNYFKLENILIFCSRVKFSIREHSCGQMLFIFNCYLINK</sequence>
<protein>
    <submittedName>
        <fullName evidence="1">Uncharacterized protein</fullName>
    </submittedName>
</protein>
<accession>A0A1Y1V1W2</accession>
<dbReference type="Proteomes" id="UP000193719">
    <property type="component" value="Unassembled WGS sequence"/>
</dbReference>
<organism evidence="1 2">
    <name type="scientific">Piromyces finnis</name>
    <dbReference type="NCBI Taxonomy" id="1754191"/>
    <lineage>
        <taxon>Eukaryota</taxon>
        <taxon>Fungi</taxon>
        <taxon>Fungi incertae sedis</taxon>
        <taxon>Chytridiomycota</taxon>
        <taxon>Chytridiomycota incertae sedis</taxon>
        <taxon>Neocallimastigomycetes</taxon>
        <taxon>Neocallimastigales</taxon>
        <taxon>Neocallimastigaceae</taxon>
        <taxon>Piromyces</taxon>
    </lineage>
</organism>
<proteinExistence type="predicted"/>
<keyword evidence="2" id="KW-1185">Reference proteome</keyword>
<reference evidence="1 2" key="2">
    <citation type="submission" date="2016-08" db="EMBL/GenBank/DDBJ databases">
        <title>Pervasive Adenine N6-methylation of Active Genes in Fungi.</title>
        <authorList>
            <consortium name="DOE Joint Genome Institute"/>
            <person name="Mondo S.J."/>
            <person name="Dannebaum R.O."/>
            <person name="Kuo R.C."/>
            <person name="Labutti K."/>
            <person name="Haridas S."/>
            <person name="Kuo A."/>
            <person name="Salamov A."/>
            <person name="Ahrendt S.R."/>
            <person name="Lipzen A."/>
            <person name="Sullivan W."/>
            <person name="Andreopoulos W.B."/>
            <person name="Clum A."/>
            <person name="Lindquist E."/>
            <person name="Daum C."/>
            <person name="Ramamoorthy G.K."/>
            <person name="Gryganskyi A."/>
            <person name="Culley D."/>
            <person name="Magnuson J.K."/>
            <person name="James T.Y."/>
            <person name="O'Malley M.A."/>
            <person name="Stajich J.E."/>
            <person name="Spatafora J.W."/>
            <person name="Visel A."/>
            <person name="Grigoriev I.V."/>
        </authorList>
    </citation>
    <scope>NUCLEOTIDE SEQUENCE [LARGE SCALE GENOMIC DNA]</scope>
    <source>
        <strain evidence="2">finn</strain>
    </source>
</reference>
<evidence type="ECO:0000313" key="1">
    <source>
        <dbReference type="EMBL" id="ORX44683.1"/>
    </source>
</evidence>
<evidence type="ECO:0000313" key="2">
    <source>
        <dbReference type="Proteomes" id="UP000193719"/>
    </source>
</evidence>
<comment type="caution">
    <text evidence="1">The sequence shown here is derived from an EMBL/GenBank/DDBJ whole genome shotgun (WGS) entry which is preliminary data.</text>
</comment>
<reference evidence="1 2" key="1">
    <citation type="submission" date="2016-08" db="EMBL/GenBank/DDBJ databases">
        <title>Genomes of anaerobic fungi encode conserved fungal cellulosomes for biomass hydrolysis.</title>
        <authorList>
            <consortium name="DOE Joint Genome Institute"/>
            <person name="Haitjema C.H."/>
            <person name="Gilmore S.P."/>
            <person name="Henske J.K."/>
            <person name="Solomon K.V."/>
            <person name="De Groot R."/>
            <person name="Kuo A."/>
            <person name="Mondo S.J."/>
            <person name="Salamov A.A."/>
            <person name="Labutti K."/>
            <person name="Zhao Z."/>
            <person name="Chiniquy J."/>
            <person name="Barry K."/>
            <person name="Brewer H.M."/>
            <person name="Purvine S.O."/>
            <person name="Wright A.T."/>
            <person name="Boxma B."/>
            <person name="Van Alen T."/>
            <person name="Hackstein J.H."/>
            <person name="Baker S.E."/>
            <person name="Grigoriev I.V."/>
            <person name="O'Malley M.A."/>
        </authorList>
    </citation>
    <scope>NUCLEOTIDE SEQUENCE [LARGE SCALE GENOMIC DNA]</scope>
    <source>
        <strain evidence="2">finn</strain>
    </source>
</reference>
<dbReference type="EMBL" id="MCFH01000044">
    <property type="protein sequence ID" value="ORX44683.1"/>
    <property type="molecule type" value="Genomic_DNA"/>
</dbReference>
<name>A0A1Y1V1W2_9FUNG</name>
<gene>
    <name evidence="1" type="ORF">BCR36DRAFT_124992</name>
</gene>
<dbReference type="AlphaFoldDB" id="A0A1Y1V1W2"/>